<dbReference type="VEuPathDB" id="FungiDB:BO71DRAFT_358230"/>
<dbReference type="EMBL" id="KZ825928">
    <property type="protein sequence ID" value="PYH92032.1"/>
    <property type="molecule type" value="Genomic_DNA"/>
</dbReference>
<dbReference type="Pfam" id="PF12937">
    <property type="entry name" value="F-box-like"/>
    <property type="match status" value="1"/>
</dbReference>
<organism evidence="10 11">
    <name type="scientific">Aspergillus ellipticus CBS 707.79</name>
    <dbReference type="NCBI Taxonomy" id="1448320"/>
    <lineage>
        <taxon>Eukaryota</taxon>
        <taxon>Fungi</taxon>
        <taxon>Dikarya</taxon>
        <taxon>Ascomycota</taxon>
        <taxon>Pezizomycotina</taxon>
        <taxon>Eurotiomycetes</taxon>
        <taxon>Eurotiomycetidae</taxon>
        <taxon>Eurotiales</taxon>
        <taxon>Aspergillaceae</taxon>
        <taxon>Aspergillus</taxon>
        <taxon>Aspergillus subgen. Circumdati</taxon>
    </lineage>
</organism>
<evidence type="ECO:0000256" key="8">
    <source>
        <dbReference type="SAM" id="MobiDB-lite"/>
    </source>
</evidence>
<dbReference type="AlphaFoldDB" id="A0A319EM82"/>
<keyword evidence="7" id="KW-0853">WD repeat</keyword>
<dbReference type="OrthoDB" id="3219396at2759"/>
<gene>
    <name evidence="10" type="ORF">BO71DRAFT_358230</name>
</gene>
<dbReference type="Gene3D" id="1.20.1280.50">
    <property type="match status" value="1"/>
</dbReference>
<feature type="domain" description="F-box" evidence="9">
    <location>
        <begin position="27"/>
        <end position="73"/>
    </location>
</feature>
<comment type="similarity">
    <text evidence="2">Belongs to the WD repeat MET30/SCONB/SCON-2 family.</text>
</comment>
<dbReference type="InterPro" id="IPR001810">
    <property type="entry name" value="F-box_dom"/>
</dbReference>
<evidence type="ECO:0000256" key="3">
    <source>
        <dbReference type="ARBA" id="ARBA00011725"/>
    </source>
</evidence>
<evidence type="ECO:0000256" key="6">
    <source>
        <dbReference type="ARBA" id="ARBA00032113"/>
    </source>
</evidence>
<evidence type="ECO:0000256" key="7">
    <source>
        <dbReference type="PROSITE-ProRule" id="PRU00221"/>
    </source>
</evidence>
<name>A0A319EM82_9EURO</name>
<evidence type="ECO:0000256" key="1">
    <source>
        <dbReference type="ARBA" id="ARBA00002730"/>
    </source>
</evidence>
<proteinExistence type="inferred from homology"/>
<dbReference type="Gene3D" id="2.130.10.10">
    <property type="entry name" value="YVTN repeat-like/Quinoprotein amine dehydrogenase"/>
    <property type="match status" value="1"/>
</dbReference>
<evidence type="ECO:0000259" key="9">
    <source>
        <dbReference type="PROSITE" id="PS50181"/>
    </source>
</evidence>
<accession>A0A319EM82</accession>
<reference evidence="10 11" key="1">
    <citation type="submission" date="2018-02" db="EMBL/GenBank/DDBJ databases">
        <title>The genomes of Aspergillus section Nigri reveals drivers in fungal speciation.</title>
        <authorList>
            <consortium name="DOE Joint Genome Institute"/>
            <person name="Vesth T.C."/>
            <person name="Nybo J."/>
            <person name="Theobald S."/>
            <person name="Brandl J."/>
            <person name="Frisvad J.C."/>
            <person name="Nielsen K.F."/>
            <person name="Lyhne E.K."/>
            <person name="Kogle M.E."/>
            <person name="Kuo A."/>
            <person name="Riley R."/>
            <person name="Clum A."/>
            <person name="Nolan M."/>
            <person name="Lipzen A."/>
            <person name="Salamov A."/>
            <person name="Henrissat B."/>
            <person name="Wiebenga A."/>
            <person name="De vries R.P."/>
            <person name="Grigoriev I.V."/>
            <person name="Mortensen U.H."/>
            <person name="Andersen M.R."/>
            <person name="Baker S.E."/>
        </authorList>
    </citation>
    <scope>NUCLEOTIDE SEQUENCE [LARGE SCALE GENOMIC DNA]</scope>
    <source>
        <strain evidence="10 11">CBS 707.79</strain>
    </source>
</reference>
<dbReference type="PROSITE" id="PS50082">
    <property type="entry name" value="WD_REPEATS_2"/>
    <property type="match status" value="1"/>
</dbReference>
<evidence type="ECO:0000313" key="10">
    <source>
        <dbReference type="EMBL" id="PYH92032.1"/>
    </source>
</evidence>
<dbReference type="InterPro" id="IPR036047">
    <property type="entry name" value="F-box-like_dom_sf"/>
</dbReference>
<dbReference type="InterPro" id="IPR001680">
    <property type="entry name" value="WD40_rpt"/>
</dbReference>
<dbReference type="SUPFAM" id="SSF50978">
    <property type="entry name" value="WD40 repeat-like"/>
    <property type="match status" value="1"/>
</dbReference>
<dbReference type="PANTHER" id="PTHR12874:SF9">
    <property type="entry name" value="F-BOX ONLY PROTEIN 48"/>
    <property type="match status" value="1"/>
</dbReference>
<dbReference type="SUPFAM" id="SSF81383">
    <property type="entry name" value="F-box domain"/>
    <property type="match status" value="1"/>
</dbReference>
<sequence length="565" mass="62734">MLKRRDVDSPPVLRTPKRPRMSQGDHTDRISALSDELLLQILSFLPLPSLLVCQQLSRRFHTLAGDSELWKRQYYSRWVRPRARRLASVRRALVPPSEVRYSPRVSTWLDHGHLAKKGIGTNWKKQYRLKYNWSKGVCRVTDIEIPQPSCRQMLVAFCAGIVFTVDLDHGLRAWPAEKLDNCVAMVSLTYPRLPLSPAPTAMAATSDPQRSLIEVAVGFEDGHFSVYNLDTGTLRLGLRFSCVGHAGEAITAMASHSPYLLLVSQHKVLYLYKTTTDVNGTTGRSTNNTRLLISLKADNILEPMSLSVRAAGSEIIVSIVYSLYHIGCGWSLGIQELHFDPDGQQIGSRLATTVDCHYDVVPLDSRNHSSRECRTASYTTGRGTVPCTRPSNPLILHHDPPTSVSYSHPYLLASHVDNTLTVYLVVSTSTSLTVKGCQRLWGHTSAVSTVQVSDRGRAISVSDRGEDIRIWELESLASSLGGGKASRDGNSIQISPDNKINRRPVNPDLVSESSYLDINTARLSSVGFPRALGIMRGCIGFDDERVLLCRENEGGMQMLECYDFT</sequence>
<dbReference type="InterPro" id="IPR036322">
    <property type="entry name" value="WD40_repeat_dom_sf"/>
</dbReference>
<comment type="function">
    <text evidence="1">Component of the SCF(sconB) E3 ubiquitin ligase complex involved in the regulation of sulfur metabolite repression, probably by mediating the inactivation or degradation of the metR transcription factor.</text>
</comment>
<dbReference type="PROSITE" id="PS50181">
    <property type="entry name" value="FBOX"/>
    <property type="match status" value="1"/>
</dbReference>
<dbReference type="PANTHER" id="PTHR12874">
    <property type="entry name" value="F-BOX ONLY PROTEIN 48-RELATED"/>
    <property type="match status" value="1"/>
</dbReference>
<evidence type="ECO:0000256" key="5">
    <source>
        <dbReference type="ARBA" id="ARBA00030034"/>
    </source>
</evidence>
<dbReference type="STRING" id="1448320.A0A319EM82"/>
<dbReference type="GO" id="GO:0005737">
    <property type="term" value="C:cytoplasm"/>
    <property type="evidence" value="ECO:0007669"/>
    <property type="project" value="TreeGrafter"/>
</dbReference>
<evidence type="ECO:0000313" key="11">
    <source>
        <dbReference type="Proteomes" id="UP000247810"/>
    </source>
</evidence>
<evidence type="ECO:0000256" key="2">
    <source>
        <dbReference type="ARBA" id="ARBA00007968"/>
    </source>
</evidence>
<dbReference type="GO" id="GO:0031146">
    <property type="term" value="P:SCF-dependent proteasomal ubiquitin-dependent protein catabolic process"/>
    <property type="evidence" value="ECO:0007669"/>
    <property type="project" value="TreeGrafter"/>
</dbReference>
<dbReference type="SMART" id="SM00256">
    <property type="entry name" value="FBOX"/>
    <property type="match status" value="1"/>
</dbReference>
<comment type="subunit">
    <text evidence="3">Component of the SCF(sconB) E3 ubiquitin ligase complex.</text>
</comment>
<dbReference type="GO" id="GO:0019005">
    <property type="term" value="C:SCF ubiquitin ligase complex"/>
    <property type="evidence" value="ECO:0007669"/>
    <property type="project" value="TreeGrafter"/>
</dbReference>
<dbReference type="Proteomes" id="UP000247810">
    <property type="component" value="Unassembled WGS sequence"/>
</dbReference>
<keyword evidence="11" id="KW-1185">Reference proteome</keyword>
<evidence type="ECO:0000256" key="4">
    <source>
        <dbReference type="ARBA" id="ARBA00015819"/>
    </source>
</evidence>
<dbReference type="InterPro" id="IPR015943">
    <property type="entry name" value="WD40/YVTN_repeat-like_dom_sf"/>
</dbReference>
<feature type="region of interest" description="Disordered" evidence="8">
    <location>
        <begin position="1"/>
        <end position="26"/>
    </location>
</feature>
<feature type="repeat" description="WD" evidence="7">
    <location>
        <begin position="440"/>
        <end position="475"/>
    </location>
</feature>
<dbReference type="Pfam" id="PF25499">
    <property type="entry name" value="Beta-prop_pof12"/>
    <property type="match status" value="1"/>
</dbReference>
<protein>
    <recommendedName>
        <fullName evidence="4">Probable E3 ubiquitin ligase complex SCF subunit sconB</fullName>
    </recommendedName>
    <alternativeName>
        <fullName evidence="6">Sulfur controller B</fullName>
    </alternativeName>
    <alternativeName>
        <fullName evidence="5">Sulfur metabolite repression control protein B</fullName>
    </alternativeName>
</protein>